<evidence type="ECO:0000313" key="2">
    <source>
        <dbReference type="Proteomes" id="UP001055439"/>
    </source>
</evidence>
<name>A0A9E7JAF9_9LILI</name>
<protein>
    <submittedName>
        <fullName evidence="1">EGF</fullName>
    </submittedName>
</protein>
<dbReference type="AlphaFoldDB" id="A0A9E7JAF9"/>
<proteinExistence type="predicted"/>
<reference evidence="1" key="1">
    <citation type="submission" date="2022-05" db="EMBL/GenBank/DDBJ databases">
        <title>The Musa troglodytarum L. genome provides insights into the mechanism of non-climacteric behaviour and enrichment of carotenoids.</title>
        <authorList>
            <person name="Wang J."/>
        </authorList>
    </citation>
    <scope>NUCLEOTIDE SEQUENCE</scope>
    <source>
        <tissue evidence="1">Leaf</tissue>
    </source>
</reference>
<keyword evidence="2" id="KW-1185">Reference proteome</keyword>
<dbReference type="EMBL" id="CP097502">
    <property type="protein sequence ID" value="URD73771.1"/>
    <property type="molecule type" value="Genomic_DNA"/>
</dbReference>
<dbReference type="Proteomes" id="UP001055439">
    <property type="component" value="Chromosome 1"/>
</dbReference>
<accession>A0A9E7JAF9</accession>
<dbReference type="PANTHER" id="PTHR33491">
    <property type="entry name" value="OSJNBA0016N04.9 PROTEIN"/>
    <property type="match status" value="1"/>
</dbReference>
<gene>
    <name evidence="1" type="ORF">MUK42_08444</name>
</gene>
<dbReference type="OrthoDB" id="4062651at2759"/>
<evidence type="ECO:0000313" key="1">
    <source>
        <dbReference type="EMBL" id="URD73771.1"/>
    </source>
</evidence>
<feature type="non-terminal residue" evidence="1">
    <location>
        <position position="159"/>
    </location>
</feature>
<sequence>MLNDIAWLCFNSTGDVVDAQISSVNLRGLPFRVSSTKNRLTTMGCNVIGIVESWDNYSQGTGCASFCFDGASIASGSCTGTGCCQTTIPEELDHVSTWLDYFFNLSSYTDYSPCSYAFIAEQDWFHFNKYDLGNNTFRYKYKDGVPLVLDWVAGNQTCE</sequence>
<organism evidence="1 2">
    <name type="scientific">Musa troglodytarum</name>
    <name type="common">fe'i banana</name>
    <dbReference type="NCBI Taxonomy" id="320322"/>
    <lineage>
        <taxon>Eukaryota</taxon>
        <taxon>Viridiplantae</taxon>
        <taxon>Streptophyta</taxon>
        <taxon>Embryophyta</taxon>
        <taxon>Tracheophyta</taxon>
        <taxon>Spermatophyta</taxon>
        <taxon>Magnoliopsida</taxon>
        <taxon>Liliopsida</taxon>
        <taxon>Zingiberales</taxon>
        <taxon>Musaceae</taxon>
        <taxon>Musa</taxon>
    </lineage>
</organism>